<dbReference type="Proteomes" id="UP000467322">
    <property type="component" value="Unassembled WGS sequence"/>
</dbReference>
<feature type="domain" description="Flagellar hook-length control protein-like C-terminal" evidence="2">
    <location>
        <begin position="59"/>
        <end position="131"/>
    </location>
</feature>
<feature type="region of interest" description="Disordered" evidence="1">
    <location>
        <begin position="1"/>
        <end position="44"/>
    </location>
</feature>
<evidence type="ECO:0000259" key="2">
    <source>
        <dbReference type="Pfam" id="PF02120"/>
    </source>
</evidence>
<evidence type="ECO:0000313" key="3">
    <source>
        <dbReference type="EMBL" id="MZR15281.1"/>
    </source>
</evidence>
<feature type="compositionally biased region" description="Basic and acidic residues" evidence="1">
    <location>
        <begin position="128"/>
        <end position="138"/>
    </location>
</feature>
<protein>
    <recommendedName>
        <fullName evidence="2">Flagellar hook-length control protein-like C-terminal domain-containing protein</fullName>
    </recommendedName>
</protein>
<dbReference type="InterPro" id="IPR038610">
    <property type="entry name" value="FliK-like_C_sf"/>
</dbReference>
<evidence type="ECO:0000256" key="1">
    <source>
        <dbReference type="SAM" id="MobiDB-lite"/>
    </source>
</evidence>
<dbReference type="InterPro" id="IPR021136">
    <property type="entry name" value="Flagellar_hook_control-like_C"/>
</dbReference>
<feature type="region of interest" description="Disordered" evidence="1">
    <location>
        <begin position="126"/>
        <end position="173"/>
    </location>
</feature>
<dbReference type="AlphaFoldDB" id="A0A845MC36"/>
<sequence length="173" mass="18200">MDGPIPDSPFDPLIADPGSTDPARTLRHAGPAPDPAALTRADTGRHVAVQVAESIRAGGDGRVEVTLRPEELGRVSLSFHGDGGAMTVSLSADRADTLDLLRRNIAVLEQELRDLGYDSLDFAFGDGGARDDQPDTRKAPIGPDEIATIDDATPDSPQTPRATRPGGGMDLRL</sequence>
<dbReference type="CDD" id="cd17470">
    <property type="entry name" value="T3SS_Flik_C"/>
    <property type="match status" value="1"/>
</dbReference>
<accession>A0A845MC36</accession>
<keyword evidence="4" id="KW-1185">Reference proteome</keyword>
<gene>
    <name evidence="3" type="ORF">GQE99_19860</name>
</gene>
<dbReference type="Pfam" id="PF02120">
    <property type="entry name" value="Flg_hook"/>
    <property type="match status" value="1"/>
</dbReference>
<name>A0A845MC36_9RHOB</name>
<dbReference type="RefSeq" id="WP_161353695.1">
    <property type="nucleotide sequence ID" value="NZ_WTUX01000022.1"/>
</dbReference>
<reference evidence="3 4" key="1">
    <citation type="submission" date="2019-12" db="EMBL/GenBank/DDBJ databases">
        <title>Maritimibacter sp. nov. sp. isolated from sea sand.</title>
        <authorList>
            <person name="Kim J."/>
            <person name="Jeong S.E."/>
            <person name="Jung H.S."/>
            <person name="Jeon C.O."/>
        </authorList>
    </citation>
    <scope>NUCLEOTIDE SEQUENCE [LARGE SCALE GENOMIC DNA]</scope>
    <source>
        <strain evidence="3 4">DP07</strain>
    </source>
</reference>
<proteinExistence type="predicted"/>
<dbReference type="Gene3D" id="3.30.750.140">
    <property type="match status" value="1"/>
</dbReference>
<comment type="caution">
    <text evidence="3">The sequence shown here is derived from an EMBL/GenBank/DDBJ whole genome shotgun (WGS) entry which is preliminary data.</text>
</comment>
<evidence type="ECO:0000313" key="4">
    <source>
        <dbReference type="Proteomes" id="UP000467322"/>
    </source>
</evidence>
<dbReference type="EMBL" id="WTUX01000022">
    <property type="protein sequence ID" value="MZR15281.1"/>
    <property type="molecule type" value="Genomic_DNA"/>
</dbReference>
<organism evidence="3 4">
    <name type="scientific">Maritimibacter harenae</name>
    <dbReference type="NCBI Taxonomy" id="2606218"/>
    <lineage>
        <taxon>Bacteria</taxon>
        <taxon>Pseudomonadati</taxon>
        <taxon>Pseudomonadota</taxon>
        <taxon>Alphaproteobacteria</taxon>
        <taxon>Rhodobacterales</taxon>
        <taxon>Roseobacteraceae</taxon>
        <taxon>Maritimibacter</taxon>
    </lineage>
</organism>